<dbReference type="EMBL" id="QKYT01000739">
    <property type="protein sequence ID" value="RIA81813.1"/>
    <property type="molecule type" value="Genomic_DNA"/>
</dbReference>
<sequence>MVGCFVVLDEGFAFLYISASLNCLLISLLIFSSLDQHDKLYLVYYLDFFWRFWLIYLIYNSITSKYLILNFGHEYSCKRFISCYKIHNYTKPFKSYISHNSIIGNFGIINI</sequence>
<dbReference type="AlphaFoldDB" id="A0A397S601"/>
<protein>
    <submittedName>
        <fullName evidence="2">Uncharacterized protein</fullName>
    </submittedName>
</protein>
<keyword evidence="1" id="KW-0472">Membrane</keyword>
<name>A0A397S601_9GLOM</name>
<dbReference type="Proteomes" id="UP000265703">
    <property type="component" value="Unassembled WGS sequence"/>
</dbReference>
<keyword evidence="1" id="KW-0812">Transmembrane</keyword>
<gene>
    <name evidence="2" type="ORF">C1645_789539</name>
</gene>
<keyword evidence="1" id="KW-1133">Transmembrane helix</keyword>
<proteinExistence type="predicted"/>
<keyword evidence="3" id="KW-1185">Reference proteome</keyword>
<feature type="transmembrane region" description="Helical" evidence="1">
    <location>
        <begin position="12"/>
        <end position="34"/>
    </location>
</feature>
<organism evidence="2 3">
    <name type="scientific">Glomus cerebriforme</name>
    <dbReference type="NCBI Taxonomy" id="658196"/>
    <lineage>
        <taxon>Eukaryota</taxon>
        <taxon>Fungi</taxon>
        <taxon>Fungi incertae sedis</taxon>
        <taxon>Mucoromycota</taxon>
        <taxon>Glomeromycotina</taxon>
        <taxon>Glomeromycetes</taxon>
        <taxon>Glomerales</taxon>
        <taxon>Glomeraceae</taxon>
        <taxon>Glomus</taxon>
    </lineage>
</organism>
<evidence type="ECO:0000313" key="2">
    <source>
        <dbReference type="EMBL" id="RIA81813.1"/>
    </source>
</evidence>
<reference evidence="2 3" key="1">
    <citation type="submission" date="2018-06" db="EMBL/GenBank/DDBJ databases">
        <title>Comparative genomics reveals the genomic features of Rhizophagus irregularis, R. cerebriforme, R. diaphanum and Gigaspora rosea, and their symbiotic lifestyle signature.</title>
        <authorList>
            <person name="Morin E."/>
            <person name="San Clemente H."/>
            <person name="Chen E.C.H."/>
            <person name="De La Providencia I."/>
            <person name="Hainaut M."/>
            <person name="Kuo A."/>
            <person name="Kohler A."/>
            <person name="Murat C."/>
            <person name="Tang N."/>
            <person name="Roy S."/>
            <person name="Loubradou J."/>
            <person name="Henrissat B."/>
            <person name="Grigoriev I.V."/>
            <person name="Corradi N."/>
            <person name="Roux C."/>
            <person name="Martin F.M."/>
        </authorList>
    </citation>
    <scope>NUCLEOTIDE SEQUENCE [LARGE SCALE GENOMIC DNA]</scope>
    <source>
        <strain evidence="2 3">DAOM 227022</strain>
    </source>
</reference>
<comment type="caution">
    <text evidence="2">The sequence shown here is derived from an EMBL/GenBank/DDBJ whole genome shotgun (WGS) entry which is preliminary data.</text>
</comment>
<evidence type="ECO:0000313" key="3">
    <source>
        <dbReference type="Proteomes" id="UP000265703"/>
    </source>
</evidence>
<accession>A0A397S601</accession>
<evidence type="ECO:0000256" key="1">
    <source>
        <dbReference type="SAM" id="Phobius"/>
    </source>
</evidence>